<dbReference type="Proteomes" id="UP000076276">
    <property type="component" value="Unassembled WGS sequence"/>
</dbReference>
<dbReference type="EMBL" id="LUAW01000006">
    <property type="protein sequence ID" value="KYQ73394.1"/>
    <property type="molecule type" value="Genomic_DNA"/>
</dbReference>
<protein>
    <recommendedName>
        <fullName evidence="2">Uncharacterized protein YyaB-like PH domain-containing protein</fullName>
    </recommendedName>
</protein>
<evidence type="ECO:0000313" key="3">
    <source>
        <dbReference type="EMBL" id="KYQ73394.1"/>
    </source>
</evidence>
<sequence>MQNFRSKIDWWVWGFVISMTGLLAQLLVNMYAKGTLQQNLVFVTVYVLAIALLWWPLLSTRYQIQDQRLWVKSMFLKWEIPLDAITQIKATDHSMLAPALSFKRLRVDYVQAGQEKFILLSPHNMQAFQMALQQRQQA</sequence>
<accession>A0A151Y5R3</accession>
<reference evidence="3 4" key="1">
    <citation type="submission" date="2016-03" db="EMBL/GenBank/DDBJ databases">
        <title>Acinetobacter genomospecies 28 strain ANC 4149.</title>
        <authorList>
            <person name="Radolfova-Krizova L."/>
            <person name="Nemec A."/>
        </authorList>
    </citation>
    <scope>NUCLEOTIDE SEQUENCE [LARGE SCALE GENOMIC DNA]</scope>
    <source>
        <strain evidence="3 4">ANC 4149</strain>
    </source>
</reference>
<proteinExistence type="predicted"/>
<dbReference type="RefSeq" id="WP_067666033.1">
    <property type="nucleotide sequence ID" value="NZ_CBCSIK010000003.1"/>
</dbReference>
<dbReference type="Pfam" id="PF06713">
    <property type="entry name" value="bPH_4"/>
    <property type="match status" value="1"/>
</dbReference>
<feature type="transmembrane region" description="Helical" evidence="1">
    <location>
        <begin position="38"/>
        <end position="58"/>
    </location>
</feature>
<dbReference type="STRING" id="1806892.AZH43_05980"/>
<gene>
    <name evidence="3" type="ORF">AZH43_05980</name>
</gene>
<comment type="caution">
    <text evidence="3">The sequence shown here is derived from an EMBL/GenBank/DDBJ whole genome shotgun (WGS) entry which is preliminary data.</text>
</comment>
<dbReference type="OrthoDB" id="6658731at2"/>
<feature type="domain" description="Uncharacterized protein YyaB-like PH" evidence="2">
    <location>
        <begin position="60"/>
        <end position="135"/>
    </location>
</feature>
<keyword evidence="1" id="KW-1133">Transmembrane helix</keyword>
<name>A0A151Y5R3_9GAMM</name>
<keyword evidence="4" id="KW-1185">Reference proteome</keyword>
<evidence type="ECO:0000259" key="2">
    <source>
        <dbReference type="Pfam" id="PF06713"/>
    </source>
</evidence>
<organism evidence="3 4">
    <name type="scientific">Acinetobacter pragensis</name>
    <dbReference type="NCBI Taxonomy" id="1806892"/>
    <lineage>
        <taxon>Bacteria</taxon>
        <taxon>Pseudomonadati</taxon>
        <taxon>Pseudomonadota</taxon>
        <taxon>Gammaproteobacteria</taxon>
        <taxon>Moraxellales</taxon>
        <taxon>Moraxellaceae</taxon>
        <taxon>Acinetobacter</taxon>
    </lineage>
</organism>
<feature type="transmembrane region" description="Helical" evidence="1">
    <location>
        <begin position="12"/>
        <end position="32"/>
    </location>
</feature>
<keyword evidence="1" id="KW-0472">Membrane</keyword>
<evidence type="ECO:0000256" key="1">
    <source>
        <dbReference type="SAM" id="Phobius"/>
    </source>
</evidence>
<keyword evidence="1" id="KW-0812">Transmembrane</keyword>
<dbReference type="AlphaFoldDB" id="A0A151Y5R3"/>
<evidence type="ECO:0000313" key="4">
    <source>
        <dbReference type="Proteomes" id="UP000076276"/>
    </source>
</evidence>
<dbReference type="InterPro" id="IPR009589">
    <property type="entry name" value="PH_YyaB-like"/>
</dbReference>
<dbReference type="GO" id="GO:0030153">
    <property type="term" value="P:bacteriocin immunity"/>
    <property type="evidence" value="ECO:0007669"/>
    <property type="project" value="InterPro"/>
</dbReference>